<dbReference type="STRING" id="5353.A0A1Q3E6Q1"/>
<evidence type="ECO:0000256" key="5">
    <source>
        <dbReference type="ARBA" id="ARBA00039681"/>
    </source>
</evidence>
<evidence type="ECO:0000313" key="9">
    <source>
        <dbReference type="EMBL" id="GAW02709.1"/>
    </source>
</evidence>
<evidence type="ECO:0000256" key="8">
    <source>
        <dbReference type="SAM" id="MobiDB-lite"/>
    </source>
</evidence>
<dbReference type="GO" id="GO:0032259">
    <property type="term" value="P:methylation"/>
    <property type="evidence" value="ECO:0007669"/>
    <property type="project" value="UniProtKB-KW"/>
</dbReference>
<dbReference type="PROSITE" id="PS51679">
    <property type="entry name" value="SAM_MT_C5"/>
    <property type="match status" value="1"/>
</dbReference>
<dbReference type="InterPro" id="IPR031303">
    <property type="entry name" value="C5_meth_CS"/>
</dbReference>
<evidence type="ECO:0000256" key="4">
    <source>
        <dbReference type="ARBA" id="ARBA00039081"/>
    </source>
</evidence>
<dbReference type="GO" id="GO:0005634">
    <property type="term" value="C:nucleus"/>
    <property type="evidence" value="ECO:0007669"/>
    <property type="project" value="TreeGrafter"/>
</dbReference>
<dbReference type="AlphaFoldDB" id="A0A1Q3E6Q1"/>
<comment type="caution">
    <text evidence="9">The sequence shown here is derived from an EMBL/GenBank/DDBJ whole genome shotgun (WGS) entry which is preliminary data.</text>
</comment>
<dbReference type="InterPro" id="IPR029063">
    <property type="entry name" value="SAM-dependent_MTases_sf"/>
</dbReference>
<proteinExistence type="inferred from homology"/>
<dbReference type="Gene3D" id="3.90.120.10">
    <property type="entry name" value="DNA Methylase, subunit A, domain 2"/>
    <property type="match status" value="1"/>
</dbReference>
<dbReference type="PANTHER" id="PTHR46098">
    <property type="entry name" value="TRNA (CYTOSINE(38)-C(5))-METHYLTRANSFERASE"/>
    <property type="match status" value="1"/>
</dbReference>
<evidence type="ECO:0000256" key="6">
    <source>
        <dbReference type="ARBA" id="ARBA00042810"/>
    </source>
</evidence>
<dbReference type="PROSITE" id="PS00095">
    <property type="entry name" value="C5_MTASE_2"/>
    <property type="match status" value="1"/>
</dbReference>
<keyword evidence="2 7" id="KW-0808">Transferase</keyword>
<organism evidence="9 10">
    <name type="scientific">Lentinula edodes</name>
    <name type="common">Shiitake mushroom</name>
    <name type="synonym">Lentinus edodes</name>
    <dbReference type="NCBI Taxonomy" id="5353"/>
    <lineage>
        <taxon>Eukaryota</taxon>
        <taxon>Fungi</taxon>
        <taxon>Dikarya</taxon>
        <taxon>Basidiomycota</taxon>
        <taxon>Agaricomycotina</taxon>
        <taxon>Agaricomycetes</taxon>
        <taxon>Agaricomycetidae</taxon>
        <taxon>Agaricales</taxon>
        <taxon>Marasmiineae</taxon>
        <taxon>Omphalotaceae</taxon>
        <taxon>Lentinula</taxon>
    </lineage>
</organism>
<evidence type="ECO:0000256" key="1">
    <source>
        <dbReference type="ARBA" id="ARBA00022603"/>
    </source>
</evidence>
<accession>A0A1Q3E6Q1</accession>
<dbReference type="SUPFAM" id="SSF53335">
    <property type="entry name" value="S-adenosyl-L-methionine-dependent methyltransferases"/>
    <property type="match status" value="1"/>
</dbReference>
<evidence type="ECO:0000313" key="10">
    <source>
        <dbReference type="Proteomes" id="UP000188533"/>
    </source>
</evidence>
<evidence type="ECO:0000256" key="2">
    <source>
        <dbReference type="ARBA" id="ARBA00022679"/>
    </source>
</evidence>
<comment type="similarity">
    <text evidence="7">Belongs to the class I-like SAM-binding methyltransferase superfamily. C5-methyltransferase family.</text>
</comment>
<dbReference type="EMBL" id="BDGU01000112">
    <property type="protein sequence ID" value="GAW02709.1"/>
    <property type="molecule type" value="Genomic_DNA"/>
</dbReference>
<name>A0A1Q3E6Q1_LENED</name>
<evidence type="ECO:0000256" key="7">
    <source>
        <dbReference type="PROSITE-ProRule" id="PRU01016"/>
    </source>
</evidence>
<gene>
    <name evidence="9" type="ORF">LENED_004377</name>
</gene>
<dbReference type="GO" id="GO:0008168">
    <property type="term" value="F:methyltransferase activity"/>
    <property type="evidence" value="ECO:0007669"/>
    <property type="project" value="UniProtKB-KW"/>
</dbReference>
<keyword evidence="10" id="KW-1185">Reference proteome</keyword>
<feature type="active site" evidence="7">
    <location>
        <position position="84"/>
    </location>
</feature>
<dbReference type="Pfam" id="PF00145">
    <property type="entry name" value="DNA_methylase"/>
    <property type="match status" value="1"/>
</dbReference>
<evidence type="ECO:0000256" key="3">
    <source>
        <dbReference type="ARBA" id="ARBA00022691"/>
    </source>
</evidence>
<dbReference type="PANTHER" id="PTHR46098:SF1">
    <property type="entry name" value="TRNA (CYTOSINE(38)-C(5))-METHYLTRANSFERASE"/>
    <property type="match status" value="1"/>
</dbReference>
<dbReference type="InterPro" id="IPR050750">
    <property type="entry name" value="C5-MTase"/>
</dbReference>
<reference evidence="9 10" key="1">
    <citation type="submission" date="2016-08" db="EMBL/GenBank/DDBJ databases">
        <authorList>
            <consortium name="Lentinula edodes genome sequencing consortium"/>
            <person name="Sakamoto Y."/>
            <person name="Nakade K."/>
            <person name="Sato S."/>
            <person name="Yoshida Y."/>
            <person name="Miyazaki K."/>
            <person name="Natsume S."/>
            <person name="Konno N."/>
        </authorList>
    </citation>
    <scope>NUCLEOTIDE SEQUENCE [LARGE SCALE GENOMIC DNA]</scope>
    <source>
        <strain evidence="9 10">NBRC 111202</strain>
    </source>
</reference>
<protein>
    <recommendedName>
        <fullName evidence="5">tRNA (cytosine(38)-C(5))-methyltransferase</fullName>
        <ecNumber evidence="4">2.1.1.204</ecNumber>
    </recommendedName>
    <alternativeName>
        <fullName evidence="6">DNA (cytosine-5)-methyltransferase-like protein 2</fullName>
    </alternativeName>
</protein>
<dbReference type="EC" id="2.1.1.204" evidence="4"/>
<dbReference type="PRINTS" id="PR00105">
    <property type="entry name" value="C5METTRFRASE"/>
</dbReference>
<keyword evidence="3 7" id="KW-0949">S-adenosyl-L-methionine</keyword>
<feature type="region of interest" description="Disordered" evidence="8">
    <location>
        <begin position="346"/>
        <end position="368"/>
    </location>
</feature>
<keyword evidence="1 7" id="KW-0489">Methyltransferase</keyword>
<reference evidence="9 10" key="2">
    <citation type="submission" date="2017-02" db="EMBL/GenBank/DDBJ databases">
        <title>A genome survey and senescence transcriptome analysis in Lentinula edodes.</title>
        <authorList>
            <person name="Sakamoto Y."/>
            <person name="Nakade K."/>
            <person name="Sato S."/>
            <person name="Yoshida Y."/>
            <person name="Miyazaki K."/>
            <person name="Natsume S."/>
            <person name="Konno N."/>
        </authorList>
    </citation>
    <scope>NUCLEOTIDE SEQUENCE [LARGE SCALE GENOMIC DNA]</scope>
    <source>
        <strain evidence="9 10">NBRC 111202</strain>
    </source>
</reference>
<dbReference type="Gene3D" id="3.40.50.150">
    <property type="entry name" value="Vaccinia Virus protein VP39"/>
    <property type="match status" value="1"/>
</dbReference>
<sequence length="428" mass="47908">MHDRSAESVRALEFYSGIGGLHLALKRSKVPGIVIKAFDWDQNAARVYDANHGPSLTAKTDISDLTASFLAPYRANLWILSPACQPYTVLNPDAKGILDPRAKSFLHLVQDVLPELVSMGAHPTHFLVENVGGFEGSPTRRVLLSQLHTLGYTTAEFLLTPLQFGIPNSRLRYYLLAKTAPFSFPYIQAGETYQYIPHGNEQNDEVSSTWLDPRMNPIADSELVDVNIRDIQHYLDNEDGSSLYLGAHAVSDRVLEKWGRLFDIAIPSSKRTCCFTRGYTHLVERSGSIIQMNPELNTKKTFDTFLAAQASGQQDAVSILHPLRLRYFTPSELLRIFHFNLPSSPVGKDRETSLSTIHSTDETDEKTENAASITVNGGQNDDHSGSTFTDKFFWPESISTKTKYRLIGNSVNVHVVTELINFLYEDRL</sequence>
<dbReference type="Proteomes" id="UP000188533">
    <property type="component" value="Unassembled WGS sequence"/>
</dbReference>
<dbReference type="InterPro" id="IPR001525">
    <property type="entry name" value="C5_MeTfrase"/>
</dbReference>